<keyword evidence="2" id="KW-0436">Ligase</keyword>
<dbReference type="SUPFAM" id="SSF55931">
    <property type="entry name" value="Glutamine synthetase/guanido kinase"/>
    <property type="match status" value="1"/>
</dbReference>
<evidence type="ECO:0000313" key="5">
    <source>
        <dbReference type="EMBL" id="EQD31233.1"/>
    </source>
</evidence>
<dbReference type="GO" id="GO:0004356">
    <property type="term" value="F:glutamine synthetase activity"/>
    <property type="evidence" value="ECO:0007669"/>
    <property type="project" value="InterPro"/>
</dbReference>
<organism evidence="5">
    <name type="scientific">mine drainage metagenome</name>
    <dbReference type="NCBI Taxonomy" id="410659"/>
    <lineage>
        <taxon>unclassified sequences</taxon>
        <taxon>metagenomes</taxon>
        <taxon>ecological metagenomes</taxon>
    </lineage>
</organism>
<feature type="non-terminal residue" evidence="5">
    <location>
        <position position="187"/>
    </location>
</feature>
<comment type="caution">
    <text evidence="5">The sequence shown here is derived from an EMBL/GenBank/DDBJ whole genome shotgun (WGS) entry which is preliminary data.</text>
</comment>
<reference evidence="5" key="2">
    <citation type="journal article" date="2014" name="ISME J.">
        <title>Microbial stratification in low pH oxic and suboxic macroscopic growths along an acid mine drainage.</title>
        <authorList>
            <person name="Mendez-Garcia C."/>
            <person name="Mesa V."/>
            <person name="Sprenger R.R."/>
            <person name="Richter M."/>
            <person name="Diez M.S."/>
            <person name="Solano J."/>
            <person name="Bargiela R."/>
            <person name="Golyshina O.V."/>
            <person name="Manteca A."/>
            <person name="Ramos J.L."/>
            <person name="Gallego J.R."/>
            <person name="Llorente I."/>
            <person name="Martins Dos Santos V.A."/>
            <person name="Jensen O.N."/>
            <person name="Pelaez A.I."/>
            <person name="Sanchez J."/>
            <person name="Ferrer M."/>
        </authorList>
    </citation>
    <scope>NUCLEOTIDE SEQUENCE</scope>
</reference>
<dbReference type="GO" id="GO:0006542">
    <property type="term" value="P:glutamine biosynthetic process"/>
    <property type="evidence" value="ECO:0007669"/>
    <property type="project" value="TreeGrafter"/>
</dbReference>
<dbReference type="PANTHER" id="PTHR43785">
    <property type="entry name" value="GAMMA-GLUTAMYLPUTRESCINE SYNTHETASE"/>
    <property type="match status" value="1"/>
</dbReference>
<sequence>DFYVGPEFEFFLFKYDQNGNPTNEPVDFGGYFDNTPLDRASIIRMDILNELNKLGYQPEAAHHEVAFGQHEIDLRYASALVMADRVAMLKSIIKNIAQRHGYYATFMPKPINGVNGSGMHVHQSIMSTDEDVNYFYDEKAKYGLSEMAMHYLAGVLTHVSEASAILASWVNSYKRLIPGYEAPVYIS</sequence>
<dbReference type="SMART" id="SM01230">
    <property type="entry name" value="Gln-synt_C"/>
    <property type="match status" value="1"/>
</dbReference>
<feature type="domain" description="GS catalytic" evidence="4">
    <location>
        <begin position="1"/>
        <end position="187"/>
    </location>
</feature>
<dbReference type="AlphaFoldDB" id="T0YDL3"/>
<keyword evidence="3" id="KW-0460">Magnesium</keyword>
<feature type="non-terminal residue" evidence="5">
    <location>
        <position position="1"/>
    </location>
</feature>
<reference evidence="5" key="1">
    <citation type="submission" date="2013-08" db="EMBL/GenBank/DDBJ databases">
        <authorList>
            <person name="Mendez C."/>
            <person name="Richter M."/>
            <person name="Ferrer M."/>
            <person name="Sanchez J."/>
        </authorList>
    </citation>
    <scope>NUCLEOTIDE SEQUENCE</scope>
</reference>
<dbReference type="PROSITE" id="PS51987">
    <property type="entry name" value="GS_CATALYTIC"/>
    <property type="match status" value="1"/>
</dbReference>
<accession>T0YDL3</accession>
<dbReference type="PROSITE" id="PS00181">
    <property type="entry name" value="GLNA_ATP"/>
    <property type="match status" value="1"/>
</dbReference>
<dbReference type="Pfam" id="PF00120">
    <property type="entry name" value="Gln-synt_C"/>
    <property type="match status" value="1"/>
</dbReference>
<proteinExistence type="predicted"/>
<dbReference type="PANTHER" id="PTHR43785:SF12">
    <property type="entry name" value="TYPE-1 GLUTAMINE SYNTHETASE 2"/>
    <property type="match status" value="1"/>
</dbReference>
<evidence type="ECO:0000256" key="3">
    <source>
        <dbReference type="ARBA" id="ARBA00022842"/>
    </source>
</evidence>
<dbReference type="InterPro" id="IPR014746">
    <property type="entry name" value="Gln_synth/guanido_kin_cat_dom"/>
</dbReference>
<dbReference type="InterPro" id="IPR008146">
    <property type="entry name" value="Gln_synth_cat_dom"/>
</dbReference>
<evidence type="ECO:0000256" key="1">
    <source>
        <dbReference type="ARBA" id="ARBA00001946"/>
    </source>
</evidence>
<dbReference type="InterPro" id="IPR027303">
    <property type="entry name" value="Gln_synth_gly_rich_site"/>
</dbReference>
<dbReference type="EMBL" id="AUZZ01009992">
    <property type="protein sequence ID" value="EQD31233.1"/>
    <property type="molecule type" value="Genomic_DNA"/>
</dbReference>
<evidence type="ECO:0000256" key="2">
    <source>
        <dbReference type="ARBA" id="ARBA00022598"/>
    </source>
</evidence>
<protein>
    <submittedName>
        <fullName evidence="5">Glutamine synthetase, type I</fullName>
    </submittedName>
</protein>
<evidence type="ECO:0000259" key="4">
    <source>
        <dbReference type="PROSITE" id="PS51987"/>
    </source>
</evidence>
<dbReference type="Gene3D" id="3.30.590.10">
    <property type="entry name" value="Glutamine synthetase/guanido kinase, catalytic domain"/>
    <property type="match status" value="1"/>
</dbReference>
<comment type="cofactor">
    <cofactor evidence="1">
        <name>Mg(2+)</name>
        <dbReference type="ChEBI" id="CHEBI:18420"/>
    </cofactor>
</comment>
<name>T0YDL3_9ZZZZ</name>
<gene>
    <name evidence="5" type="ORF">B2A_13785</name>
</gene>